<keyword evidence="2" id="KW-1185">Reference proteome</keyword>
<reference evidence="2" key="1">
    <citation type="journal article" date="2019" name="Int. J. Syst. Evol. Microbiol.">
        <title>The Global Catalogue of Microorganisms (GCM) 10K type strain sequencing project: providing services to taxonomists for standard genome sequencing and annotation.</title>
        <authorList>
            <consortium name="The Broad Institute Genomics Platform"/>
            <consortium name="The Broad Institute Genome Sequencing Center for Infectious Disease"/>
            <person name="Wu L."/>
            <person name="Ma J."/>
        </authorList>
    </citation>
    <scope>NUCLEOTIDE SEQUENCE [LARGE SCALE GENOMIC DNA]</scope>
    <source>
        <strain evidence="2">CCUG 60524</strain>
    </source>
</reference>
<dbReference type="Proteomes" id="UP001597108">
    <property type="component" value="Unassembled WGS sequence"/>
</dbReference>
<evidence type="ECO:0000313" key="2">
    <source>
        <dbReference type="Proteomes" id="UP001597108"/>
    </source>
</evidence>
<name>A0ABW3IWN2_9RHOB</name>
<accession>A0ABW3IWN2</accession>
<protein>
    <submittedName>
        <fullName evidence="1">Uncharacterized protein</fullName>
    </submittedName>
</protein>
<sequence>MTSLPLITLSVTASAALVHLGTGWGSAEPVGRIGFIAMCMAAVPRFEVREWALAFLAVRVSIPFLWQADGQTNVFSALDLAVFFSI</sequence>
<comment type="caution">
    <text evidence="1">The sequence shown here is derived from an EMBL/GenBank/DDBJ whole genome shotgun (WGS) entry which is preliminary data.</text>
</comment>
<evidence type="ECO:0000313" key="1">
    <source>
        <dbReference type="EMBL" id="MFD0981962.1"/>
    </source>
</evidence>
<dbReference type="EMBL" id="JBHTJT010000049">
    <property type="protein sequence ID" value="MFD0981962.1"/>
    <property type="molecule type" value="Genomic_DNA"/>
</dbReference>
<proteinExistence type="predicted"/>
<organism evidence="1 2">
    <name type="scientific">Tropicimonas aquimaris</name>
    <dbReference type="NCBI Taxonomy" id="914152"/>
    <lineage>
        <taxon>Bacteria</taxon>
        <taxon>Pseudomonadati</taxon>
        <taxon>Pseudomonadota</taxon>
        <taxon>Alphaproteobacteria</taxon>
        <taxon>Rhodobacterales</taxon>
        <taxon>Roseobacteraceae</taxon>
        <taxon>Tropicimonas</taxon>
    </lineage>
</organism>
<dbReference type="RefSeq" id="WP_386077298.1">
    <property type="nucleotide sequence ID" value="NZ_JBHTJT010000049.1"/>
</dbReference>
<gene>
    <name evidence="1" type="ORF">ACFQ2S_20205</name>
</gene>